<organism evidence="4 5">
    <name type="scientific">Streptococcus pneumoniae</name>
    <dbReference type="NCBI Taxonomy" id="1313"/>
    <lineage>
        <taxon>Bacteria</taxon>
        <taxon>Bacillati</taxon>
        <taxon>Bacillota</taxon>
        <taxon>Bacilli</taxon>
        <taxon>Lactobacillales</taxon>
        <taxon>Streptococcaceae</taxon>
        <taxon>Streptococcus</taxon>
    </lineage>
</organism>
<dbReference type="Pfam" id="PF00128">
    <property type="entry name" value="Alpha-amylase"/>
    <property type="match status" value="1"/>
</dbReference>
<dbReference type="InterPro" id="IPR006046">
    <property type="entry name" value="Alpha_amylase"/>
</dbReference>
<protein>
    <submittedName>
        <fullName evidence="4">Alpha-amylase</fullName>
    </submittedName>
</protein>
<dbReference type="GO" id="GO:0005975">
    <property type="term" value="P:carbohydrate metabolic process"/>
    <property type="evidence" value="ECO:0007669"/>
    <property type="project" value="InterPro"/>
</dbReference>
<dbReference type="GO" id="GO:0004556">
    <property type="term" value="F:alpha-amylase activity"/>
    <property type="evidence" value="ECO:0007669"/>
    <property type="project" value="InterPro"/>
</dbReference>
<feature type="non-terminal residue" evidence="4">
    <location>
        <position position="146"/>
    </location>
</feature>
<dbReference type="InterPro" id="IPR017853">
    <property type="entry name" value="GH"/>
</dbReference>
<dbReference type="PANTHER" id="PTHR10357">
    <property type="entry name" value="ALPHA-AMYLASE FAMILY MEMBER"/>
    <property type="match status" value="1"/>
</dbReference>
<comment type="caution">
    <text evidence="4">The sequence shown here is derived from an EMBL/GenBank/DDBJ whole genome shotgun (WGS) entry which is preliminary data.</text>
</comment>
<reference evidence="4 5" key="1">
    <citation type="submission" date="2019-07" db="EMBL/GenBank/DDBJ databases">
        <authorList>
            <person name="Mohale T."/>
        </authorList>
    </citation>
    <scope>NUCLEOTIDE SEQUENCE [LARGE SCALE GENOMIC DNA]</scope>
    <source>
        <strain evidence="4 5">NTPn 126</strain>
    </source>
</reference>
<accession>A0A558ZRL3</accession>
<dbReference type="InterPro" id="IPR006047">
    <property type="entry name" value="GH13_cat_dom"/>
</dbReference>
<evidence type="ECO:0000256" key="1">
    <source>
        <dbReference type="ARBA" id="ARBA00008061"/>
    </source>
</evidence>
<dbReference type="AlphaFoldDB" id="A0A558ZRL3"/>
<evidence type="ECO:0000313" key="4">
    <source>
        <dbReference type="EMBL" id="TVW80017.1"/>
    </source>
</evidence>
<proteinExistence type="inferred from homology"/>
<dbReference type="EMBL" id="VMWH01000379">
    <property type="protein sequence ID" value="TVW80017.1"/>
    <property type="molecule type" value="Genomic_DNA"/>
</dbReference>
<evidence type="ECO:0000256" key="2">
    <source>
        <dbReference type="RuleBase" id="RU003615"/>
    </source>
</evidence>
<dbReference type="Gene3D" id="3.20.20.80">
    <property type="entry name" value="Glycosidases"/>
    <property type="match status" value="1"/>
</dbReference>
<dbReference type="SUPFAM" id="SSF51445">
    <property type="entry name" value="(Trans)glycosidases"/>
    <property type="match status" value="1"/>
</dbReference>
<dbReference type="Proteomes" id="UP000320896">
    <property type="component" value="Unassembled WGS sequence"/>
</dbReference>
<sequence length="146" mass="16941">TGVAGFRLDAVKHIDSFFMRNFIRDMKEKYGEDFYVFGEFWNPDKEANLDYLEKTEERFDLVDVRLHQNLFDASRAGSNYDLRGIFTDSLVELKPDKAVTFVANHDTQRGQALVSTVEEWFKPAAYALILLRQNGLPCVFYGDYYG</sequence>
<feature type="non-terminal residue" evidence="4">
    <location>
        <position position="1"/>
    </location>
</feature>
<dbReference type="GO" id="GO:0043169">
    <property type="term" value="F:cation binding"/>
    <property type="evidence" value="ECO:0007669"/>
    <property type="project" value="InterPro"/>
</dbReference>
<comment type="similarity">
    <text evidence="1 2">Belongs to the glycosyl hydrolase 13 family.</text>
</comment>
<feature type="domain" description="Glycosyl hydrolase family 13 catalytic" evidence="3">
    <location>
        <begin position="2"/>
        <end position="144"/>
    </location>
</feature>
<gene>
    <name evidence="4" type="ORF">AZJ70_12480</name>
</gene>
<evidence type="ECO:0000259" key="3">
    <source>
        <dbReference type="Pfam" id="PF00128"/>
    </source>
</evidence>
<dbReference type="PRINTS" id="PR00110">
    <property type="entry name" value="ALPHAAMYLASE"/>
</dbReference>
<name>A0A558ZRL3_STREE</name>
<evidence type="ECO:0000313" key="5">
    <source>
        <dbReference type="Proteomes" id="UP000320896"/>
    </source>
</evidence>